<protein>
    <submittedName>
        <fullName evidence="1">Uncharacterized protein</fullName>
    </submittedName>
</protein>
<dbReference type="Proteomes" id="UP000007148">
    <property type="component" value="Unassembled WGS sequence"/>
</dbReference>
<keyword evidence="2" id="KW-1185">Reference proteome</keyword>
<evidence type="ECO:0000313" key="2">
    <source>
        <dbReference type="Proteomes" id="UP000007148"/>
    </source>
</evidence>
<organism evidence="1 2">
    <name type="scientific">Serendipita indica (strain DSM 11827)</name>
    <name type="common">Root endophyte fungus</name>
    <name type="synonym">Piriformospora indica</name>
    <dbReference type="NCBI Taxonomy" id="1109443"/>
    <lineage>
        <taxon>Eukaryota</taxon>
        <taxon>Fungi</taxon>
        <taxon>Dikarya</taxon>
        <taxon>Basidiomycota</taxon>
        <taxon>Agaricomycotina</taxon>
        <taxon>Agaricomycetes</taxon>
        <taxon>Sebacinales</taxon>
        <taxon>Serendipitaceae</taxon>
        <taxon>Serendipita</taxon>
    </lineage>
</organism>
<comment type="caution">
    <text evidence="1">The sequence shown here is derived from an EMBL/GenBank/DDBJ whole genome shotgun (WGS) entry which is preliminary data.</text>
</comment>
<dbReference type="EMBL" id="CAFZ01000062">
    <property type="protein sequence ID" value="CCA69724.1"/>
    <property type="molecule type" value="Genomic_DNA"/>
</dbReference>
<accession>G4TEI1</accession>
<evidence type="ECO:0000313" key="1">
    <source>
        <dbReference type="EMBL" id="CCA69724.1"/>
    </source>
</evidence>
<dbReference type="HOGENOM" id="CLU_3415243_0_0_1"/>
<dbReference type="AlphaFoldDB" id="G4TEI1"/>
<sequence>MSSIIKLPLLLIFLTANPHPPNSIVYM</sequence>
<reference evidence="1 2" key="1">
    <citation type="journal article" date="2011" name="PLoS Pathog.">
        <title>Endophytic Life Strategies Decoded by Genome and Transcriptome Analyses of the Mutualistic Root Symbiont Piriformospora indica.</title>
        <authorList>
            <person name="Zuccaro A."/>
            <person name="Lahrmann U."/>
            <person name="Guldener U."/>
            <person name="Langen G."/>
            <person name="Pfiffi S."/>
            <person name="Biedenkopf D."/>
            <person name="Wong P."/>
            <person name="Samans B."/>
            <person name="Grimm C."/>
            <person name="Basiewicz M."/>
            <person name="Murat C."/>
            <person name="Martin F."/>
            <person name="Kogel K.H."/>
        </authorList>
    </citation>
    <scope>NUCLEOTIDE SEQUENCE [LARGE SCALE GENOMIC DNA]</scope>
    <source>
        <strain evidence="1 2">DSM 11827</strain>
    </source>
</reference>
<dbReference type="InParanoid" id="G4TEI1"/>
<gene>
    <name evidence="1" type="ORF">PIIN_03665</name>
</gene>
<name>G4TEI1_SERID</name>
<proteinExistence type="predicted"/>